<keyword evidence="2" id="KW-1185">Reference proteome</keyword>
<dbReference type="AlphaFoldDB" id="A0A066YXI4"/>
<protein>
    <submittedName>
        <fullName evidence="1">Uncharacterized protein</fullName>
    </submittedName>
</protein>
<organism evidence="1 2">
    <name type="scientific">Kitasatospora cheerisanensis KCTC 2395</name>
    <dbReference type="NCBI Taxonomy" id="1348663"/>
    <lineage>
        <taxon>Bacteria</taxon>
        <taxon>Bacillati</taxon>
        <taxon>Actinomycetota</taxon>
        <taxon>Actinomycetes</taxon>
        <taxon>Kitasatosporales</taxon>
        <taxon>Streptomycetaceae</taxon>
        <taxon>Kitasatospora</taxon>
    </lineage>
</organism>
<reference evidence="1 2" key="1">
    <citation type="submission" date="2014-05" db="EMBL/GenBank/DDBJ databases">
        <title>Draft Genome Sequence of Kitasatospora cheerisanensis KCTC 2395.</title>
        <authorList>
            <person name="Nam D.H."/>
        </authorList>
    </citation>
    <scope>NUCLEOTIDE SEQUENCE [LARGE SCALE GENOMIC DNA]</scope>
    <source>
        <strain evidence="1 2">KCTC 2395</strain>
    </source>
</reference>
<proteinExistence type="predicted"/>
<name>A0A066YXI4_9ACTN</name>
<dbReference type="PATRIC" id="fig|1348663.4.peg.1714"/>
<dbReference type="HOGENOM" id="CLU_155163_0_0_11"/>
<sequence length="112" mass="12433">MIIVMSDEKTDLLACLWDEFSAMRFPAGWYDQEPEGTCLVTLDTVLTGFAANVLDGPALGARHRDHLRRRILLLGQLLPAFAADGYASRYFVALYRMAVLAEEIDGERGDPA</sequence>
<comment type="caution">
    <text evidence="1">The sequence shown here is derived from an EMBL/GenBank/DDBJ whole genome shotgun (WGS) entry which is preliminary data.</text>
</comment>
<dbReference type="EMBL" id="JNBY01000073">
    <property type="protein sequence ID" value="KDN85967.1"/>
    <property type="molecule type" value="Genomic_DNA"/>
</dbReference>
<dbReference type="eggNOG" id="ENOG50320VE">
    <property type="taxonomic scope" value="Bacteria"/>
</dbReference>
<gene>
    <name evidence="1" type="ORF">KCH_17840</name>
</gene>
<evidence type="ECO:0000313" key="1">
    <source>
        <dbReference type="EMBL" id="KDN85967.1"/>
    </source>
</evidence>
<evidence type="ECO:0000313" key="2">
    <source>
        <dbReference type="Proteomes" id="UP000027178"/>
    </source>
</evidence>
<dbReference type="Proteomes" id="UP000027178">
    <property type="component" value="Unassembled WGS sequence"/>
</dbReference>
<accession>A0A066YXI4</accession>